<dbReference type="AlphaFoldDB" id="A0A9N9C451"/>
<accession>A0A9N9C451</accession>
<name>A0A9N9C451_9GLOM</name>
<evidence type="ECO:0000313" key="3">
    <source>
        <dbReference type="Proteomes" id="UP000789508"/>
    </source>
</evidence>
<proteinExistence type="predicted"/>
<feature type="signal peptide" evidence="1">
    <location>
        <begin position="1"/>
        <end position="22"/>
    </location>
</feature>
<dbReference type="EMBL" id="CAJVPS010003498">
    <property type="protein sequence ID" value="CAG8590045.1"/>
    <property type="molecule type" value="Genomic_DNA"/>
</dbReference>
<organism evidence="2 3">
    <name type="scientific">Ambispora leptoticha</name>
    <dbReference type="NCBI Taxonomy" id="144679"/>
    <lineage>
        <taxon>Eukaryota</taxon>
        <taxon>Fungi</taxon>
        <taxon>Fungi incertae sedis</taxon>
        <taxon>Mucoromycota</taxon>
        <taxon>Glomeromycotina</taxon>
        <taxon>Glomeromycetes</taxon>
        <taxon>Archaeosporales</taxon>
        <taxon>Ambisporaceae</taxon>
        <taxon>Ambispora</taxon>
    </lineage>
</organism>
<comment type="caution">
    <text evidence="2">The sequence shown here is derived from an EMBL/GenBank/DDBJ whole genome shotgun (WGS) entry which is preliminary data.</text>
</comment>
<evidence type="ECO:0000313" key="2">
    <source>
        <dbReference type="EMBL" id="CAG8590045.1"/>
    </source>
</evidence>
<keyword evidence="3" id="KW-1185">Reference proteome</keyword>
<sequence>MHFKTSFLLIISLIFNLGITTAAPVVAAEPASAQVPVVFAVENEFDAQLQAAEAHNLQAAAVNEEEIAAANDAEHAVEYRSLLIYN</sequence>
<dbReference type="Proteomes" id="UP000789508">
    <property type="component" value="Unassembled WGS sequence"/>
</dbReference>
<reference evidence="2" key="1">
    <citation type="submission" date="2021-06" db="EMBL/GenBank/DDBJ databases">
        <authorList>
            <person name="Kallberg Y."/>
            <person name="Tangrot J."/>
            <person name="Rosling A."/>
        </authorList>
    </citation>
    <scope>NUCLEOTIDE SEQUENCE</scope>
    <source>
        <strain evidence="2">FL130A</strain>
    </source>
</reference>
<protein>
    <submittedName>
        <fullName evidence="2">4143_t:CDS:1</fullName>
    </submittedName>
</protein>
<gene>
    <name evidence="2" type="ORF">ALEPTO_LOCUS7661</name>
</gene>
<feature type="chain" id="PRO_5040482235" evidence="1">
    <location>
        <begin position="23"/>
        <end position="86"/>
    </location>
</feature>
<keyword evidence="1" id="KW-0732">Signal</keyword>
<evidence type="ECO:0000256" key="1">
    <source>
        <dbReference type="SAM" id="SignalP"/>
    </source>
</evidence>